<evidence type="ECO:0000313" key="2">
    <source>
        <dbReference type="EMBL" id="AYN68376.1"/>
    </source>
</evidence>
<dbReference type="InterPro" id="IPR000182">
    <property type="entry name" value="GNAT_dom"/>
</dbReference>
<evidence type="ECO:0000313" key="3">
    <source>
        <dbReference type="Proteomes" id="UP000276309"/>
    </source>
</evidence>
<name>A0A3G2L825_9FLAO</name>
<organism evidence="2 3">
    <name type="scientific">Euzebyella marina</name>
    <dbReference type="NCBI Taxonomy" id="1761453"/>
    <lineage>
        <taxon>Bacteria</taxon>
        <taxon>Pseudomonadati</taxon>
        <taxon>Bacteroidota</taxon>
        <taxon>Flavobacteriia</taxon>
        <taxon>Flavobacteriales</taxon>
        <taxon>Flavobacteriaceae</taxon>
        <taxon>Euzebyella</taxon>
    </lineage>
</organism>
<dbReference type="InterPro" id="IPR016181">
    <property type="entry name" value="Acyl_CoA_acyltransferase"/>
</dbReference>
<protein>
    <submittedName>
        <fullName evidence="2">N-acetyltransferase</fullName>
    </submittedName>
</protein>
<dbReference type="KEGG" id="emar:D1013_13800"/>
<keyword evidence="3" id="KW-1185">Reference proteome</keyword>
<feature type="domain" description="N-acetyltransferase" evidence="1">
    <location>
        <begin position="10"/>
        <end position="166"/>
    </location>
</feature>
<dbReference type="PROSITE" id="PS51186">
    <property type="entry name" value="GNAT"/>
    <property type="match status" value="1"/>
</dbReference>
<reference evidence="2 3" key="1">
    <citation type="submission" date="2018-08" db="EMBL/GenBank/DDBJ databases">
        <title>The reduced genetic potential of extracellular carbohydrate catabolism in Euzebyella marina RN62, a Flavobacteriia bacterium isolated from the hadal water.</title>
        <authorList>
            <person name="Xue C."/>
        </authorList>
    </citation>
    <scope>NUCLEOTIDE SEQUENCE [LARGE SCALE GENOMIC DNA]</scope>
    <source>
        <strain evidence="2 3">RN62</strain>
    </source>
</reference>
<proteinExistence type="predicted"/>
<dbReference type="GO" id="GO:0016747">
    <property type="term" value="F:acyltransferase activity, transferring groups other than amino-acyl groups"/>
    <property type="evidence" value="ECO:0007669"/>
    <property type="project" value="InterPro"/>
</dbReference>
<dbReference type="RefSeq" id="WP_121849389.1">
    <property type="nucleotide sequence ID" value="NZ_CP032050.1"/>
</dbReference>
<sequence length="170" mass="19888">MYANLETERLYIRPIELKDSSFLKTLVNSKGWLQFIGDRQVSNEKDAEQYIRNIREKANCYYHVFALKDDNISIGVVTFLKRENHEFPDIGFAILPEFKGKGYALEASRSYLLKMKEAFIGENIIAITLSHNIKSINLLKKLGLKHQYDYKEKEEKLSLFSLKDMDRRDG</sequence>
<dbReference type="PANTHER" id="PTHR43792:SF1">
    <property type="entry name" value="N-ACETYLTRANSFERASE DOMAIN-CONTAINING PROTEIN"/>
    <property type="match status" value="1"/>
</dbReference>
<dbReference type="Proteomes" id="UP000276309">
    <property type="component" value="Chromosome"/>
</dbReference>
<dbReference type="InterPro" id="IPR051531">
    <property type="entry name" value="N-acetyltransferase"/>
</dbReference>
<accession>A0A3G2L825</accession>
<dbReference type="OrthoDB" id="9798081at2"/>
<dbReference type="Pfam" id="PF13302">
    <property type="entry name" value="Acetyltransf_3"/>
    <property type="match status" value="1"/>
</dbReference>
<dbReference type="AlphaFoldDB" id="A0A3G2L825"/>
<dbReference type="Gene3D" id="3.40.630.30">
    <property type="match status" value="1"/>
</dbReference>
<dbReference type="EMBL" id="CP032050">
    <property type="protein sequence ID" value="AYN68376.1"/>
    <property type="molecule type" value="Genomic_DNA"/>
</dbReference>
<gene>
    <name evidence="2" type="ORF">D1013_13800</name>
</gene>
<dbReference type="PANTHER" id="PTHR43792">
    <property type="entry name" value="GNAT FAMILY, PUTATIVE (AFU_ORTHOLOGUE AFUA_3G00765)-RELATED-RELATED"/>
    <property type="match status" value="1"/>
</dbReference>
<keyword evidence="2" id="KW-0808">Transferase</keyword>
<dbReference type="SUPFAM" id="SSF55729">
    <property type="entry name" value="Acyl-CoA N-acyltransferases (Nat)"/>
    <property type="match status" value="1"/>
</dbReference>
<evidence type="ECO:0000259" key="1">
    <source>
        <dbReference type="PROSITE" id="PS51186"/>
    </source>
</evidence>